<dbReference type="Proteomes" id="UP001530293">
    <property type="component" value="Unassembled WGS sequence"/>
</dbReference>
<protein>
    <submittedName>
        <fullName evidence="5">Uncharacterized protein</fullName>
    </submittedName>
</protein>
<dbReference type="InterPro" id="IPR001055">
    <property type="entry name" value="Adrenodoxin-like"/>
</dbReference>
<keyword evidence="1" id="KW-0001">2Fe-2S</keyword>
<evidence type="ECO:0000256" key="4">
    <source>
        <dbReference type="ARBA" id="ARBA00023014"/>
    </source>
</evidence>
<dbReference type="AlphaFoldDB" id="A0ABD3MDK1"/>
<evidence type="ECO:0000313" key="5">
    <source>
        <dbReference type="EMBL" id="KAL3761878.1"/>
    </source>
</evidence>
<evidence type="ECO:0000256" key="3">
    <source>
        <dbReference type="ARBA" id="ARBA00023004"/>
    </source>
</evidence>
<dbReference type="GO" id="GO:0046872">
    <property type="term" value="F:metal ion binding"/>
    <property type="evidence" value="ECO:0007669"/>
    <property type="project" value="UniProtKB-KW"/>
</dbReference>
<keyword evidence="6" id="KW-1185">Reference proteome</keyword>
<evidence type="ECO:0000313" key="6">
    <source>
        <dbReference type="Proteomes" id="UP001530293"/>
    </source>
</evidence>
<gene>
    <name evidence="5" type="ORF">ACHAWU_009043</name>
</gene>
<comment type="caution">
    <text evidence="5">The sequence shown here is derived from an EMBL/GenBank/DDBJ whole genome shotgun (WGS) entry which is preliminary data.</text>
</comment>
<name>A0ABD3MDK1_9STRA</name>
<organism evidence="5 6">
    <name type="scientific">Discostella pseudostelligera</name>
    <dbReference type="NCBI Taxonomy" id="259834"/>
    <lineage>
        <taxon>Eukaryota</taxon>
        <taxon>Sar</taxon>
        <taxon>Stramenopiles</taxon>
        <taxon>Ochrophyta</taxon>
        <taxon>Bacillariophyta</taxon>
        <taxon>Coscinodiscophyceae</taxon>
        <taxon>Thalassiosirophycidae</taxon>
        <taxon>Stephanodiscales</taxon>
        <taxon>Stephanodiscaceae</taxon>
        <taxon>Discostella</taxon>
    </lineage>
</organism>
<dbReference type="GO" id="GO:0051537">
    <property type="term" value="F:2 iron, 2 sulfur cluster binding"/>
    <property type="evidence" value="ECO:0007669"/>
    <property type="project" value="UniProtKB-KW"/>
</dbReference>
<dbReference type="PANTHER" id="PTHR23426">
    <property type="entry name" value="FERREDOXIN/ADRENODOXIN"/>
    <property type="match status" value="1"/>
</dbReference>
<reference evidence="5 6" key="1">
    <citation type="submission" date="2024-10" db="EMBL/GenBank/DDBJ databases">
        <title>Updated reference genomes for cyclostephanoid diatoms.</title>
        <authorList>
            <person name="Roberts W.R."/>
            <person name="Alverson A.J."/>
        </authorList>
    </citation>
    <scope>NUCLEOTIDE SEQUENCE [LARGE SCALE GENOMIC DNA]</scope>
    <source>
        <strain evidence="5 6">AJA232-27</strain>
    </source>
</reference>
<sequence>MLSSACLRLARSRAPSVALNRLAGLPSTLTVGVTVVGRRTLAAAAAAAHAPPSATLTPIPDIPPASVYDKIIKITIIDPSGARRSIPALVGQSLYTACTMNNIDLGPASIGAPQQRINSSTWTEPLYGEGATSGFDHVILQSDNIGVMAAEPPHSNEIAMLEAYWDDDELVEGSSRLASMVMINKEMDGMVVYVPDRLCDDIP</sequence>
<evidence type="ECO:0000256" key="2">
    <source>
        <dbReference type="ARBA" id="ARBA00022723"/>
    </source>
</evidence>
<dbReference type="InterPro" id="IPR012675">
    <property type="entry name" value="Beta-grasp_dom_sf"/>
</dbReference>
<dbReference type="EMBL" id="JALLBG020000146">
    <property type="protein sequence ID" value="KAL3761878.1"/>
    <property type="molecule type" value="Genomic_DNA"/>
</dbReference>
<keyword evidence="3" id="KW-0408">Iron</keyword>
<dbReference type="PANTHER" id="PTHR23426:SF67">
    <property type="entry name" value="2FE-2S FERREDOXIN-TYPE DOMAIN-CONTAINING PROTEIN"/>
    <property type="match status" value="1"/>
</dbReference>
<evidence type="ECO:0000256" key="1">
    <source>
        <dbReference type="ARBA" id="ARBA00022714"/>
    </source>
</evidence>
<keyword evidence="4" id="KW-0411">Iron-sulfur</keyword>
<dbReference type="Gene3D" id="3.10.20.30">
    <property type="match status" value="1"/>
</dbReference>
<accession>A0ABD3MDK1</accession>
<keyword evidence="2" id="KW-0479">Metal-binding</keyword>
<proteinExistence type="predicted"/>